<dbReference type="GO" id="GO:0045892">
    <property type="term" value="P:negative regulation of DNA-templated transcription"/>
    <property type="evidence" value="ECO:0007669"/>
    <property type="project" value="InterPro"/>
</dbReference>
<evidence type="ECO:0000256" key="2">
    <source>
        <dbReference type="ARBA" id="ARBA00023015"/>
    </source>
</evidence>
<keyword evidence="4" id="KW-0804">Transcription</keyword>
<dbReference type="NCBIfam" id="TIGR01743">
    <property type="entry name" value="purR_Bsub"/>
    <property type="match status" value="1"/>
</dbReference>
<name>A0A2K2FFP6_9CLOT</name>
<evidence type="ECO:0000256" key="4">
    <source>
        <dbReference type="ARBA" id="ARBA00023163"/>
    </source>
</evidence>
<organism evidence="8 9">
    <name type="scientific">Clostridium thermosuccinogenes</name>
    <dbReference type="NCBI Taxonomy" id="84032"/>
    <lineage>
        <taxon>Bacteria</taxon>
        <taxon>Bacillati</taxon>
        <taxon>Bacillota</taxon>
        <taxon>Clostridia</taxon>
        <taxon>Eubacteriales</taxon>
        <taxon>Clostridiaceae</taxon>
        <taxon>Clostridium</taxon>
    </lineage>
</organism>
<comment type="similarity">
    <text evidence="5">Belongs to the purine/pyrimidine phosphoribosyltransferase family. PurR subfamily.</text>
</comment>
<dbReference type="OrthoDB" id="4213751at2"/>
<evidence type="ECO:0000313" key="8">
    <source>
        <dbReference type="EMBL" id="PNT97592.1"/>
    </source>
</evidence>
<dbReference type="Pfam" id="PF00156">
    <property type="entry name" value="Pribosyltran"/>
    <property type="match status" value="1"/>
</dbReference>
<dbReference type="Gene3D" id="3.40.50.2020">
    <property type="match status" value="1"/>
</dbReference>
<dbReference type="CDD" id="cd06223">
    <property type="entry name" value="PRTases_typeI"/>
    <property type="match status" value="1"/>
</dbReference>
<keyword evidence="2" id="KW-0805">Transcription regulation</keyword>
<dbReference type="Pfam" id="PF09182">
    <property type="entry name" value="PuR_N"/>
    <property type="match status" value="1"/>
</dbReference>
<dbReference type="InterPro" id="IPR050118">
    <property type="entry name" value="Pur/Pyrimidine_PRTase"/>
</dbReference>
<dbReference type="GO" id="GO:0003677">
    <property type="term" value="F:DNA binding"/>
    <property type="evidence" value="ECO:0007669"/>
    <property type="project" value="UniProtKB-KW"/>
</dbReference>
<dbReference type="InterPro" id="IPR000836">
    <property type="entry name" value="PRTase_dom"/>
</dbReference>
<evidence type="ECO:0000256" key="1">
    <source>
        <dbReference type="ARBA" id="ARBA00011738"/>
    </source>
</evidence>
<dbReference type="InterPro" id="IPR036388">
    <property type="entry name" value="WH-like_DNA-bd_sf"/>
</dbReference>
<proteinExistence type="inferred from homology"/>
<keyword evidence="9" id="KW-1185">Reference proteome</keyword>
<protein>
    <submittedName>
        <fullName evidence="8">Pur operon repressor</fullName>
    </submittedName>
</protein>
<evidence type="ECO:0000313" key="9">
    <source>
        <dbReference type="Proteomes" id="UP000236151"/>
    </source>
</evidence>
<sequence length="274" mass="29936">MDKLPRNERIATLVKLLSDSPGKIFTLGGFAEMFGSAKSTISEDIDIVGNILSKLDLGHVETISGALGGVRFIPSMSKDRAVRILEGLCAELCRKERLLPGGFIYMLDIIYNPEWIDDIGYIFAGHFFPKSIDYVVTVETKGIPLALATAKHLGVPLVIVRRNSEAAEGASVSINYVSGSSKKLQTMVLSLRSLKRNSRLLFVDDFMKGGGTAKGIAELAKEFECEVAGIGVLVETAEPNKKLVEEYFSLLLLQKVDEEAGVIDIKLSPNWSRI</sequence>
<comment type="subunit">
    <text evidence="1">Homodimer.</text>
</comment>
<evidence type="ECO:0000259" key="6">
    <source>
        <dbReference type="Pfam" id="PF00156"/>
    </source>
</evidence>
<keyword evidence="3" id="KW-0238">DNA-binding</keyword>
<dbReference type="GO" id="GO:0045982">
    <property type="term" value="P:negative regulation of purine nucleobase metabolic process"/>
    <property type="evidence" value="ECO:0007669"/>
    <property type="project" value="InterPro"/>
</dbReference>
<dbReference type="PANTHER" id="PTHR43864">
    <property type="entry name" value="HYPOXANTHINE/GUANINE PHOSPHORIBOSYLTRANSFERASE"/>
    <property type="match status" value="1"/>
</dbReference>
<dbReference type="Proteomes" id="UP000236151">
    <property type="component" value="Unassembled WGS sequence"/>
</dbReference>
<reference evidence="8 9" key="1">
    <citation type="submission" date="2017-06" db="EMBL/GenBank/DDBJ databases">
        <title>Investigating the central metabolism of Clostridium thermosuccinogenes.</title>
        <authorList>
            <person name="Koendjbiharie J.G."/>
            <person name="van Kranenburg R."/>
        </authorList>
    </citation>
    <scope>NUCLEOTIDE SEQUENCE [LARGE SCALE GENOMIC DNA]</scope>
    <source>
        <strain evidence="8 9">DSM 5806</strain>
    </source>
</reference>
<dbReference type="AlphaFoldDB" id="A0A2K2FFP6"/>
<dbReference type="Gene3D" id="1.10.10.10">
    <property type="entry name" value="Winged helix-like DNA-binding domain superfamily/Winged helix DNA-binding domain"/>
    <property type="match status" value="1"/>
</dbReference>
<comment type="caution">
    <text evidence="8">The sequence shown here is derived from an EMBL/GenBank/DDBJ whole genome shotgun (WGS) entry which is preliminary data.</text>
</comment>
<feature type="domain" description="Bacterial purine repressor N-terminal" evidence="7">
    <location>
        <begin position="6"/>
        <end position="74"/>
    </location>
</feature>
<dbReference type="EMBL" id="NIOJ01000035">
    <property type="protein sequence ID" value="PNT97592.1"/>
    <property type="molecule type" value="Genomic_DNA"/>
</dbReference>
<dbReference type="RefSeq" id="WP_103082134.1">
    <property type="nucleotide sequence ID" value="NZ_CP021850.1"/>
</dbReference>
<evidence type="ECO:0000259" key="7">
    <source>
        <dbReference type="Pfam" id="PF09182"/>
    </source>
</evidence>
<gene>
    <name evidence="8" type="ORF">CDQ84_12855</name>
</gene>
<dbReference type="InterPro" id="IPR036390">
    <property type="entry name" value="WH_DNA-bd_sf"/>
</dbReference>
<dbReference type="SUPFAM" id="SSF53271">
    <property type="entry name" value="PRTase-like"/>
    <property type="match status" value="1"/>
</dbReference>
<dbReference type="InterPro" id="IPR029057">
    <property type="entry name" value="PRTase-like"/>
</dbReference>
<feature type="domain" description="Phosphoribosyltransferase" evidence="6">
    <location>
        <begin position="119"/>
        <end position="253"/>
    </location>
</feature>
<dbReference type="InterPro" id="IPR015265">
    <property type="entry name" value="PuR_N"/>
</dbReference>
<dbReference type="PANTHER" id="PTHR43864:SF2">
    <property type="entry name" value="PUR OPERON REPRESSOR"/>
    <property type="match status" value="1"/>
</dbReference>
<dbReference type="SUPFAM" id="SSF46785">
    <property type="entry name" value="Winged helix' DNA-binding domain"/>
    <property type="match status" value="1"/>
</dbReference>
<dbReference type="KEGG" id="cthd:CDO33_00250"/>
<dbReference type="InterPro" id="IPR010078">
    <property type="entry name" value="PurR_Bsub"/>
</dbReference>
<evidence type="ECO:0000256" key="3">
    <source>
        <dbReference type="ARBA" id="ARBA00023125"/>
    </source>
</evidence>
<accession>A0A2K2FFP6</accession>
<evidence type="ECO:0000256" key="5">
    <source>
        <dbReference type="ARBA" id="ARBA00049656"/>
    </source>
</evidence>